<protein>
    <submittedName>
        <fullName evidence="2">Uncharacterized protein</fullName>
    </submittedName>
</protein>
<gene>
    <name evidence="2" type="ORF">CH338_04015</name>
</gene>
<evidence type="ECO:0000313" key="3">
    <source>
        <dbReference type="Proteomes" id="UP000248863"/>
    </source>
</evidence>
<comment type="caution">
    <text evidence="2">The sequence shown here is derived from an EMBL/GenBank/DDBJ whole genome shotgun (WGS) entry which is preliminary data.</text>
</comment>
<dbReference type="Proteomes" id="UP000248863">
    <property type="component" value="Unassembled WGS sequence"/>
</dbReference>
<organism evidence="2 3">
    <name type="scientific">Rhodoplanes elegans</name>
    <dbReference type="NCBI Taxonomy" id="29408"/>
    <lineage>
        <taxon>Bacteria</taxon>
        <taxon>Pseudomonadati</taxon>
        <taxon>Pseudomonadota</taxon>
        <taxon>Alphaproteobacteria</taxon>
        <taxon>Hyphomicrobiales</taxon>
        <taxon>Nitrobacteraceae</taxon>
        <taxon>Rhodoplanes</taxon>
    </lineage>
</organism>
<feature type="region of interest" description="Disordered" evidence="1">
    <location>
        <begin position="19"/>
        <end position="61"/>
    </location>
</feature>
<dbReference type="EMBL" id="NPEU01000024">
    <property type="protein sequence ID" value="RAI41137.1"/>
    <property type="molecule type" value="Genomic_DNA"/>
</dbReference>
<reference evidence="2 3" key="1">
    <citation type="submission" date="2017-07" db="EMBL/GenBank/DDBJ databases">
        <title>Draft Genome Sequences of Select Purple Nonsulfur Bacteria.</title>
        <authorList>
            <person name="Lasarre B."/>
            <person name="Mckinlay J.B."/>
        </authorList>
    </citation>
    <scope>NUCLEOTIDE SEQUENCE [LARGE SCALE GENOMIC DNA]</scope>
    <source>
        <strain evidence="2 3">DSM 11907</strain>
    </source>
</reference>
<evidence type="ECO:0000256" key="1">
    <source>
        <dbReference type="SAM" id="MobiDB-lite"/>
    </source>
</evidence>
<proteinExistence type="predicted"/>
<feature type="compositionally biased region" description="Polar residues" evidence="1">
    <location>
        <begin position="45"/>
        <end position="61"/>
    </location>
</feature>
<evidence type="ECO:0000313" key="2">
    <source>
        <dbReference type="EMBL" id="RAI41137.1"/>
    </source>
</evidence>
<sequence length="61" mass="6519">MIAVGAGWPVSAAFFSRERPLTYTPRTPKRGPQYSERSPKALTAQVASAQQTAHSSVSSKA</sequence>
<accession>A0A327KS68</accession>
<dbReference type="AlphaFoldDB" id="A0A327KS68"/>
<keyword evidence="3" id="KW-1185">Reference proteome</keyword>
<name>A0A327KS68_9BRAD</name>